<gene>
    <name evidence="1" type="ORF">Q8W34_07425</name>
</gene>
<evidence type="ECO:0000313" key="2">
    <source>
        <dbReference type="Proteomes" id="UP001177212"/>
    </source>
</evidence>
<keyword evidence="2" id="KW-1185">Reference proteome</keyword>
<dbReference type="RefSeq" id="WP_305471737.1">
    <property type="nucleotide sequence ID" value="NZ_JAUYVT010000004.1"/>
</dbReference>
<reference evidence="1" key="1">
    <citation type="submission" date="2023-07" db="EMBL/GenBank/DDBJ databases">
        <title>Genome content predicts the carbon catabolic preferences of heterotrophic bacteria.</title>
        <authorList>
            <person name="Gralka M."/>
        </authorList>
    </citation>
    <scope>NUCLEOTIDE SEQUENCE</scope>
    <source>
        <strain evidence="1">4G09</strain>
    </source>
</reference>
<comment type="caution">
    <text evidence="1">The sequence shown here is derived from an EMBL/GenBank/DDBJ whole genome shotgun (WGS) entry which is preliminary data.</text>
</comment>
<dbReference type="EMBL" id="JAUYVT010000004">
    <property type="protein sequence ID" value="MDP2564460.1"/>
    <property type="molecule type" value="Genomic_DNA"/>
</dbReference>
<proteinExistence type="predicted"/>
<accession>A0ABT9FCE8</accession>
<dbReference type="Proteomes" id="UP001177212">
    <property type="component" value="Unassembled WGS sequence"/>
</dbReference>
<protein>
    <submittedName>
        <fullName evidence="1">Uncharacterized protein</fullName>
    </submittedName>
</protein>
<name>A0ABT9FCE8_9GAMM</name>
<organism evidence="1 2">
    <name type="scientific">Pseudoalteromonas marina</name>
    <dbReference type="NCBI Taxonomy" id="267375"/>
    <lineage>
        <taxon>Bacteria</taxon>
        <taxon>Pseudomonadati</taxon>
        <taxon>Pseudomonadota</taxon>
        <taxon>Gammaproteobacteria</taxon>
        <taxon>Alteromonadales</taxon>
        <taxon>Pseudoalteromonadaceae</taxon>
        <taxon>Pseudoalteromonas</taxon>
    </lineage>
</organism>
<evidence type="ECO:0000313" key="1">
    <source>
        <dbReference type="EMBL" id="MDP2564460.1"/>
    </source>
</evidence>
<sequence length="224" mass="25049">MHVEQSKNVQLGDLVISNANTVPSVEVYGERGPLPSIPNGAVFGWVYEITHDAVRVCYSPYGLMFLGDGFTSMSGGDFALHKQEQLDFVPVPVEMEFNSMASRNPFDAASSYRFKKTVNVWSFDDGSVSEGYDKLSAFELAKLAANFSGFDYKFHAERTFEDVKKVAKHLRMRMTVDKRFKSVSINKLGFHRSFDDANQLDCFVNSHLVGMQLQGNGVVTYALV</sequence>